<sequence length="194" mass="21961">MNYELEEMDVNYFGLDKRKTALLIIDVQEKHTPVMKKDVYEKIKNNILIFAKGANKLNIPIFYTQQYTKGLGETDPDIKKELNDATFYEKTSFSCCGEDTFLDSFMEMDFESVIVAGMETHICVLQTVTDLVANGMAVHVAADAVCSRDKFNWKFGLEFMKDAGAIITVTETALFQLLGKAGTENFKYISKLVK</sequence>
<dbReference type="PANTHER" id="PTHR14119:SF3">
    <property type="entry name" value="ISOCHORISMATASE DOMAIN-CONTAINING PROTEIN 2"/>
    <property type="match status" value="1"/>
</dbReference>
<protein>
    <submittedName>
        <fullName evidence="2">Hydrolase</fullName>
    </submittedName>
</protein>
<proteinExistence type="predicted"/>
<dbReference type="InterPro" id="IPR050993">
    <property type="entry name" value="Isochorismatase_domain"/>
</dbReference>
<feature type="domain" description="Isochorismatase-like" evidence="1">
    <location>
        <begin position="20"/>
        <end position="171"/>
    </location>
</feature>
<accession>A0A3D5QD59</accession>
<dbReference type="GO" id="GO:0016787">
    <property type="term" value="F:hydrolase activity"/>
    <property type="evidence" value="ECO:0007669"/>
    <property type="project" value="UniProtKB-KW"/>
</dbReference>
<dbReference type="Proteomes" id="UP000262325">
    <property type="component" value="Unassembled WGS sequence"/>
</dbReference>
<organism evidence="2 3">
    <name type="scientific">Flexistipes sinusarabici</name>
    <dbReference type="NCBI Taxonomy" id="2352"/>
    <lineage>
        <taxon>Bacteria</taxon>
        <taxon>Pseudomonadati</taxon>
        <taxon>Deferribacterota</taxon>
        <taxon>Deferribacteres</taxon>
        <taxon>Deferribacterales</taxon>
        <taxon>Flexistipitaceae</taxon>
        <taxon>Flexistipes</taxon>
    </lineage>
</organism>
<dbReference type="AlphaFoldDB" id="A0A3D5QD59"/>
<dbReference type="Gene3D" id="3.40.50.850">
    <property type="entry name" value="Isochorismatase-like"/>
    <property type="match status" value="1"/>
</dbReference>
<evidence type="ECO:0000313" key="3">
    <source>
        <dbReference type="Proteomes" id="UP000262325"/>
    </source>
</evidence>
<dbReference type="PANTHER" id="PTHR14119">
    <property type="entry name" value="HYDROLASE"/>
    <property type="match status" value="1"/>
</dbReference>
<dbReference type="EMBL" id="DPPF01000186">
    <property type="protein sequence ID" value="HCW93795.1"/>
    <property type="molecule type" value="Genomic_DNA"/>
</dbReference>
<comment type="caution">
    <text evidence="2">The sequence shown here is derived from an EMBL/GenBank/DDBJ whole genome shotgun (WGS) entry which is preliminary data.</text>
</comment>
<gene>
    <name evidence="2" type="ORF">DHM44_08945</name>
</gene>
<reference evidence="2 3" key="1">
    <citation type="journal article" date="2018" name="Nat. Biotechnol.">
        <title>A standardized bacterial taxonomy based on genome phylogeny substantially revises the tree of life.</title>
        <authorList>
            <person name="Parks D.H."/>
            <person name="Chuvochina M."/>
            <person name="Waite D.W."/>
            <person name="Rinke C."/>
            <person name="Skarshewski A."/>
            <person name="Chaumeil P.A."/>
            <person name="Hugenholtz P."/>
        </authorList>
    </citation>
    <scope>NUCLEOTIDE SEQUENCE [LARGE SCALE GENOMIC DNA]</scope>
    <source>
        <strain evidence="2">UBA8672</strain>
    </source>
</reference>
<dbReference type="InterPro" id="IPR036380">
    <property type="entry name" value="Isochorismatase-like_sf"/>
</dbReference>
<dbReference type="InterPro" id="IPR000868">
    <property type="entry name" value="Isochorismatase-like_dom"/>
</dbReference>
<keyword evidence="2" id="KW-0378">Hydrolase</keyword>
<name>A0A3D5QD59_FLESI</name>
<dbReference type="SUPFAM" id="SSF52499">
    <property type="entry name" value="Isochorismatase-like hydrolases"/>
    <property type="match status" value="1"/>
</dbReference>
<evidence type="ECO:0000259" key="1">
    <source>
        <dbReference type="Pfam" id="PF00857"/>
    </source>
</evidence>
<evidence type="ECO:0000313" key="2">
    <source>
        <dbReference type="EMBL" id="HCW93795.1"/>
    </source>
</evidence>
<dbReference type="Pfam" id="PF00857">
    <property type="entry name" value="Isochorismatase"/>
    <property type="match status" value="1"/>
</dbReference>